<dbReference type="EMBL" id="CP012672">
    <property type="protein sequence ID" value="AUX28497.1"/>
    <property type="molecule type" value="Genomic_DNA"/>
</dbReference>
<dbReference type="GO" id="GO:0016491">
    <property type="term" value="F:oxidoreductase activity"/>
    <property type="evidence" value="ECO:0007669"/>
    <property type="project" value="InterPro"/>
</dbReference>
<dbReference type="InterPro" id="IPR013766">
    <property type="entry name" value="Thioredoxin_domain"/>
</dbReference>
<reference evidence="3 4" key="1">
    <citation type="submission" date="2015-09" db="EMBL/GenBank/DDBJ databases">
        <title>Sorangium comparison.</title>
        <authorList>
            <person name="Zaburannyi N."/>
            <person name="Bunk B."/>
            <person name="Overmann J."/>
            <person name="Mueller R."/>
        </authorList>
    </citation>
    <scope>NUCLEOTIDE SEQUENCE [LARGE SCALE GENOMIC DNA]</scope>
    <source>
        <strain evidence="3 4">So ce836</strain>
    </source>
</reference>
<feature type="compositionally biased region" description="Low complexity" evidence="1">
    <location>
        <begin position="61"/>
        <end position="71"/>
    </location>
</feature>
<feature type="domain" description="Thioredoxin" evidence="2">
    <location>
        <begin position="71"/>
        <end position="224"/>
    </location>
</feature>
<organism evidence="3 4">
    <name type="scientific">Sorangium cellulosum</name>
    <name type="common">Polyangium cellulosum</name>
    <dbReference type="NCBI Taxonomy" id="56"/>
    <lineage>
        <taxon>Bacteria</taxon>
        <taxon>Pseudomonadati</taxon>
        <taxon>Myxococcota</taxon>
        <taxon>Polyangia</taxon>
        <taxon>Polyangiales</taxon>
        <taxon>Polyangiaceae</taxon>
        <taxon>Sorangium</taxon>
    </lineage>
</organism>
<dbReference type="PANTHER" id="PTHR43640:SF1">
    <property type="entry name" value="THIOREDOXIN-DEPENDENT PEROXIREDOXIN"/>
    <property type="match status" value="1"/>
</dbReference>
<feature type="region of interest" description="Disordered" evidence="1">
    <location>
        <begin position="56"/>
        <end position="83"/>
    </location>
</feature>
<evidence type="ECO:0000256" key="1">
    <source>
        <dbReference type="SAM" id="MobiDB-lite"/>
    </source>
</evidence>
<evidence type="ECO:0000313" key="4">
    <source>
        <dbReference type="Proteomes" id="UP000295497"/>
    </source>
</evidence>
<evidence type="ECO:0000313" key="3">
    <source>
        <dbReference type="EMBL" id="AUX28497.1"/>
    </source>
</evidence>
<protein>
    <recommendedName>
        <fullName evidence="2">Thioredoxin domain-containing protein</fullName>
    </recommendedName>
</protein>
<dbReference type="Gene3D" id="3.40.30.10">
    <property type="entry name" value="Glutaredoxin"/>
    <property type="match status" value="1"/>
</dbReference>
<dbReference type="GO" id="GO:0016209">
    <property type="term" value="F:antioxidant activity"/>
    <property type="evidence" value="ECO:0007669"/>
    <property type="project" value="InterPro"/>
</dbReference>
<evidence type="ECO:0000259" key="2">
    <source>
        <dbReference type="PROSITE" id="PS51352"/>
    </source>
</evidence>
<accession>A0A4P2QF75</accession>
<gene>
    <name evidence="3" type="ORF">SOCE836_005670</name>
</gene>
<dbReference type="Pfam" id="PF00578">
    <property type="entry name" value="AhpC-TSA"/>
    <property type="match status" value="1"/>
</dbReference>
<dbReference type="Proteomes" id="UP000295497">
    <property type="component" value="Chromosome"/>
</dbReference>
<dbReference type="InterPro" id="IPR047262">
    <property type="entry name" value="PRX-like1"/>
</dbReference>
<dbReference type="InterPro" id="IPR036249">
    <property type="entry name" value="Thioredoxin-like_sf"/>
</dbReference>
<dbReference type="AlphaFoldDB" id="A0A4P2QF75"/>
<dbReference type="SUPFAM" id="SSF52833">
    <property type="entry name" value="Thioredoxin-like"/>
    <property type="match status" value="1"/>
</dbReference>
<dbReference type="InterPro" id="IPR000866">
    <property type="entry name" value="AhpC/TSA"/>
</dbReference>
<name>A0A4P2QF75_SORCE</name>
<proteinExistence type="predicted"/>
<dbReference type="PROSITE" id="PS51352">
    <property type="entry name" value="THIOREDOXIN_2"/>
    <property type="match status" value="1"/>
</dbReference>
<dbReference type="PANTHER" id="PTHR43640">
    <property type="entry name" value="OS07G0260300 PROTEIN"/>
    <property type="match status" value="1"/>
</dbReference>
<sequence length="246" mass="25610">MTHALIAGRGKRLGMNKLIPLTFLAAALAACTQPGEPSAPAANGAAAAQPAKAAEAKPAEAKAAQAPATQAKIGQPAPDFTLPDLDGKPVKLADYKGKTVVLEWFNPGCPFVQLSHRKGGLKGVPAQHIQKGVVWLAINSGAPGKQGTTREENVKATQELGMSYPLLIDEKGDVGRAYGAQRTPHMYVIDPQGTLVYAGAIDSTKGGEPEPDEQVTNYVDAALAELTAGKPVSTKETEAFGCTVKY</sequence>
<dbReference type="CDD" id="cd02969">
    <property type="entry name" value="PRX_like1"/>
    <property type="match status" value="1"/>
</dbReference>